<feature type="compositionally biased region" description="Basic and acidic residues" evidence="1">
    <location>
        <begin position="7"/>
        <end position="20"/>
    </location>
</feature>
<accession>A0AAN5BTI2</accession>
<feature type="compositionally biased region" description="Polar residues" evidence="1">
    <location>
        <begin position="42"/>
        <end position="70"/>
    </location>
</feature>
<dbReference type="AlphaFoldDB" id="A0AAN5BTI2"/>
<proteinExistence type="predicted"/>
<feature type="region of interest" description="Disordered" evidence="1">
    <location>
        <begin position="1"/>
        <end position="73"/>
    </location>
</feature>
<comment type="caution">
    <text evidence="2">The sequence shown here is derived from an EMBL/GenBank/DDBJ whole genome shotgun (WGS) entry which is preliminary data.</text>
</comment>
<sequence length="109" mass="12287">MPSSKHHPSDCEKWPQHAQEEASPADTNSLAESTSTEDTEELQQIVTQASRQSVPSLARKTTTIGTNATSDPRYEVDFEDENDRMNPKNWSLRYKGMGIAFLSWNTLVM</sequence>
<evidence type="ECO:0000256" key="1">
    <source>
        <dbReference type="SAM" id="MobiDB-lite"/>
    </source>
</evidence>
<gene>
    <name evidence="2" type="ORF">Aory04_000277600</name>
</gene>
<feature type="compositionally biased region" description="Polar residues" evidence="1">
    <location>
        <begin position="25"/>
        <end position="34"/>
    </location>
</feature>
<evidence type="ECO:0000313" key="2">
    <source>
        <dbReference type="EMBL" id="GMG25825.1"/>
    </source>
</evidence>
<protein>
    <submittedName>
        <fullName evidence="2">Unnamed protein product</fullName>
    </submittedName>
</protein>
<evidence type="ECO:0000313" key="3">
    <source>
        <dbReference type="Proteomes" id="UP001165205"/>
    </source>
</evidence>
<dbReference type="Proteomes" id="UP001165205">
    <property type="component" value="Unassembled WGS sequence"/>
</dbReference>
<reference evidence="2" key="1">
    <citation type="submission" date="2023-04" db="EMBL/GenBank/DDBJ databases">
        <title>Aspergillus oryzae NBRC 4228.</title>
        <authorList>
            <person name="Ichikawa N."/>
            <person name="Sato H."/>
            <person name="Tonouchi N."/>
        </authorList>
    </citation>
    <scope>NUCLEOTIDE SEQUENCE</scope>
    <source>
        <strain evidence="2">NBRC 4228</strain>
    </source>
</reference>
<name>A0AAN5BTI2_ASPOZ</name>
<organism evidence="2 3">
    <name type="scientific">Aspergillus oryzae</name>
    <name type="common">Yellow koji mold</name>
    <dbReference type="NCBI Taxonomy" id="5062"/>
    <lineage>
        <taxon>Eukaryota</taxon>
        <taxon>Fungi</taxon>
        <taxon>Dikarya</taxon>
        <taxon>Ascomycota</taxon>
        <taxon>Pezizomycotina</taxon>
        <taxon>Eurotiomycetes</taxon>
        <taxon>Eurotiomycetidae</taxon>
        <taxon>Eurotiales</taxon>
        <taxon>Aspergillaceae</taxon>
        <taxon>Aspergillus</taxon>
        <taxon>Aspergillus subgen. Circumdati</taxon>
    </lineage>
</organism>
<dbReference type="EMBL" id="BSYA01000021">
    <property type="protein sequence ID" value="GMG25825.1"/>
    <property type="molecule type" value="Genomic_DNA"/>
</dbReference>